<feature type="domain" description="C2H2-type" evidence="9">
    <location>
        <begin position="718"/>
        <end position="741"/>
    </location>
</feature>
<comment type="similarity">
    <text evidence="6">Belongs to the snail C2H2-type zinc-finger protein family.</text>
</comment>
<feature type="region of interest" description="Disordered" evidence="8">
    <location>
        <begin position="1"/>
        <end position="122"/>
    </location>
</feature>
<feature type="domain" description="C2H2-type" evidence="9">
    <location>
        <begin position="584"/>
        <end position="607"/>
    </location>
</feature>
<keyword evidence="1" id="KW-0479">Metal-binding</keyword>
<dbReference type="Gene3D" id="3.30.160.60">
    <property type="entry name" value="Classic Zinc Finger"/>
    <property type="match status" value="3"/>
</dbReference>
<dbReference type="PANTHER" id="PTHR24388">
    <property type="entry name" value="ZINC FINGER PROTEIN"/>
    <property type="match status" value="1"/>
</dbReference>
<feature type="domain" description="C2H2-type" evidence="9">
    <location>
        <begin position="209"/>
        <end position="237"/>
    </location>
</feature>
<evidence type="ECO:0000256" key="7">
    <source>
        <dbReference type="PROSITE-ProRule" id="PRU00042"/>
    </source>
</evidence>
<keyword evidence="2" id="KW-0677">Repeat</keyword>
<dbReference type="VEuPathDB" id="VectorBase:MDOMA2_003326"/>
<feature type="region of interest" description="Disordered" evidence="8">
    <location>
        <begin position="459"/>
        <end position="485"/>
    </location>
</feature>
<keyword evidence="3 7" id="KW-0863">Zinc-finger</keyword>
<proteinExistence type="inferred from homology"/>
<feature type="compositionally biased region" description="Acidic residues" evidence="8">
    <location>
        <begin position="14"/>
        <end position="41"/>
    </location>
</feature>
<evidence type="ECO:0000259" key="9">
    <source>
        <dbReference type="PROSITE" id="PS50157"/>
    </source>
</evidence>
<evidence type="ECO:0000313" key="11">
    <source>
        <dbReference type="RefSeq" id="XP_005178324.2"/>
    </source>
</evidence>
<keyword evidence="4" id="KW-0862">Zinc</keyword>
<feature type="compositionally biased region" description="Acidic residues" evidence="8">
    <location>
        <begin position="60"/>
        <end position="71"/>
    </location>
</feature>
<evidence type="ECO:0000256" key="1">
    <source>
        <dbReference type="ARBA" id="ARBA00022723"/>
    </source>
</evidence>
<reference evidence="11" key="1">
    <citation type="submission" date="2025-08" db="UniProtKB">
        <authorList>
            <consortium name="RefSeq"/>
        </authorList>
    </citation>
    <scope>IDENTIFICATION</scope>
    <source>
        <strain evidence="11">Aabys</strain>
        <tissue evidence="11">Whole body</tissue>
    </source>
</reference>
<dbReference type="Pfam" id="PF00096">
    <property type="entry name" value="zf-C2H2"/>
    <property type="match status" value="2"/>
</dbReference>
<feature type="region of interest" description="Disordered" evidence="8">
    <location>
        <begin position="1238"/>
        <end position="1298"/>
    </location>
</feature>
<feature type="compositionally biased region" description="Acidic residues" evidence="8">
    <location>
        <begin position="1250"/>
        <end position="1260"/>
    </location>
</feature>
<feature type="domain" description="C2H2-type" evidence="9">
    <location>
        <begin position="511"/>
        <end position="534"/>
    </location>
</feature>
<dbReference type="PROSITE" id="PS50157">
    <property type="entry name" value="ZINC_FINGER_C2H2_2"/>
    <property type="match status" value="7"/>
</dbReference>
<feature type="compositionally biased region" description="Polar residues" evidence="8">
    <location>
        <begin position="99"/>
        <end position="113"/>
    </location>
</feature>
<sequence length="1326" mass="151864">MDELEPWNMFTSEQGDDNDGNEENDDGDENNDENGEGEENNEPFTIPSPVQDMQVKEEPPEPVEENFDDDSPFAFHSILHSDRDTPQQPDESLFDFYADNSNSTRRSTQQTNNEPPPPLSAEDEYFHSLVRYEDAIIYICPSCGDEFRSQETWKTHLNTVHSFNTRAGLNFVQLDKLYHGCRECQKRIAMHSMENLMKHKFTHLPYRVCKCFICKREYKYRQDLMVHLKMTHRDELIAVAKEEHKNRPQPNQMIRSILNKPTTTAARPNLSIGQVKENALDIYDSNSDNIEVRNEVLDEDDPDGSLHQPPAKRFARELPTFIDDGSTNGSGGGVGASQELKSKLLDDIDESLEEYILFTCPQCKTECETREQWHQHIEESHDFASRKGLNIRDINQGQAQCIECNQTITNNTIKNLQLHKFTHLPHKKWMNCKLCFIDFDVSKDAIRHLAEKHHLVSDKITNNNNNRDDEDSQEPFGFGADDYDGKRSWGNGGSFMSKSEERDTFEQHINYLCPQCGKEFTDKKMWRKHMVDQHQLGDLETLNFEVINELQLRCRECDKIITNAYGIQNAQQHRITHMQYKSFAICRICRKQYTERKGLTKHLRNAHGIGVSSSRTMNNSSPIPNFGSPSTKPPFKLKQQPYKEIVRHNNYTYEICFLDEDADDDFGGGGGSGGGVAGDMGFDGRGTGFPANKSFDTHSYNRRQYPLQKPNLEQMSRHRCVDCGSIFKNPQALQHHIKTEHDFVVEDKSNDAAGDDLLTPSSRDPPVMVDASLEESNVECNFIYICPECGIEFRMRHLWRRHINSEHNFDKRESLGFRMLDKMRFQCRTCNEVVQSSKLKGLQDHKFRHCPHRQYLKCLLCGQAYNHKPNMISHLRQRHNIMEAEPAQHSKMAADARKQMHSNSFNAPRPYVGSGSSSGGGGASNKSFDVTSSDRPSGLKTVEDVISYHNAVDHESIFYHCPSCTQTFDSHVFWRKHIVDEHNLNSRQGLNFRQLDDHHYICLQCYKRVTVTHTKGAIGQLQSHKFRHLPYKSFHCTVCKGEFVRKQMFFKHLDKITNKCAGLQSAELRDEKNESQFDDDVLMGETSAGPSSKNVWPTRASMPGGGGGGITAPLTESTADNQGCFTLSCPQCGVEFESTRSWREHINIEHNLNCRGVLNFKKISSKLHLCLECNEHVNGSKLRDLQVHRFKHLPFGAYLHCRFCSMSYFHISNMQEHLKNKHPQMVQKMRVVDPTCDVEDEDDSHQFAGGDEEEENDDDGGQQAETNPDAEDNVAEVGDEDDEEDEYDADAPCPENMLDIDLLEAEAEIEEVDPDNVEADDQYLLG</sequence>
<accession>A0A9J7CLH6</accession>
<dbReference type="PROSITE" id="PS00028">
    <property type="entry name" value="ZINC_FINGER_C2H2_1"/>
    <property type="match status" value="10"/>
</dbReference>
<dbReference type="OrthoDB" id="3069995at2759"/>
<dbReference type="RefSeq" id="XP_005178324.2">
    <property type="nucleotide sequence ID" value="XM_005178267.4"/>
</dbReference>
<evidence type="ECO:0000313" key="10">
    <source>
        <dbReference type="Proteomes" id="UP001652621"/>
    </source>
</evidence>
<name>A0A9J7CLH6_MUSDO</name>
<keyword evidence="5" id="KW-0539">Nucleus</keyword>
<dbReference type="eggNOG" id="KOG1721">
    <property type="taxonomic scope" value="Eukaryota"/>
</dbReference>
<evidence type="ECO:0000256" key="5">
    <source>
        <dbReference type="ARBA" id="ARBA00023242"/>
    </source>
</evidence>
<protein>
    <submittedName>
        <fullName evidence="11">Zinc finger protein 423</fullName>
    </submittedName>
</protein>
<dbReference type="Pfam" id="PF13894">
    <property type="entry name" value="zf-C2H2_4"/>
    <property type="match status" value="1"/>
</dbReference>
<evidence type="ECO:0000256" key="8">
    <source>
        <dbReference type="SAM" id="MobiDB-lite"/>
    </source>
</evidence>
<dbReference type="InterPro" id="IPR050527">
    <property type="entry name" value="Snail/Krueppel_Znf"/>
</dbReference>
<evidence type="ECO:0000256" key="4">
    <source>
        <dbReference type="ARBA" id="ARBA00022833"/>
    </source>
</evidence>
<feature type="region of interest" description="Disordered" evidence="8">
    <location>
        <begin position="896"/>
        <end position="937"/>
    </location>
</feature>
<keyword evidence="10" id="KW-1185">Reference proteome</keyword>
<evidence type="ECO:0000256" key="2">
    <source>
        <dbReference type="ARBA" id="ARBA00022737"/>
    </source>
</evidence>
<evidence type="ECO:0000256" key="6">
    <source>
        <dbReference type="ARBA" id="ARBA00037948"/>
    </source>
</evidence>
<feature type="compositionally biased region" description="Acidic residues" evidence="8">
    <location>
        <begin position="1268"/>
        <end position="1289"/>
    </location>
</feature>
<dbReference type="VEuPathDB" id="VectorBase:MDOA000198"/>
<feature type="domain" description="C2H2-type" evidence="9">
    <location>
        <begin position="784"/>
        <end position="812"/>
    </location>
</feature>
<dbReference type="PANTHER" id="PTHR24388:SF104">
    <property type="entry name" value="AT-RICH BINDING PROTEIN-RELATED"/>
    <property type="match status" value="1"/>
</dbReference>
<dbReference type="InterPro" id="IPR013087">
    <property type="entry name" value="Znf_C2H2_type"/>
</dbReference>
<feature type="region of interest" description="Disordered" evidence="8">
    <location>
        <begin position="1307"/>
        <end position="1326"/>
    </location>
</feature>
<dbReference type="SMART" id="SM00355">
    <property type="entry name" value="ZnF_C2H2"/>
    <property type="match status" value="18"/>
</dbReference>
<evidence type="ECO:0000256" key="3">
    <source>
        <dbReference type="ARBA" id="ARBA00022771"/>
    </source>
</evidence>
<organism evidence="10 11">
    <name type="scientific">Musca domestica</name>
    <name type="common">House fly</name>
    <dbReference type="NCBI Taxonomy" id="7370"/>
    <lineage>
        <taxon>Eukaryota</taxon>
        <taxon>Metazoa</taxon>
        <taxon>Ecdysozoa</taxon>
        <taxon>Arthropoda</taxon>
        <taxon>Hexapoda</taxon>
        <taxon>Insecta</taxon>
        <taxon>Pterygota</taxon>
        <taxon>Neoptera</taxon>
        <taxon>Endopterygota</taxon>
        <taxon>Diptera</taxon>
        <taxon>Brachycera</taxon>
        <taxon>Muscomorpha</taxon>
        <taxon>Muscoidea</taxon>
        <taxon>Muscidae</taxon>
        <taxon>Musca</taxon>
    </lineage>
</organism>
<feature type="domain" description="C2H2-type" evidence="9">
    <location>
        <begin position="856"/>
        <end position="884"/>
    </location>
</feature>
<dbReference type="Proteomes" id="UP001652621">
    <property type="component" value="Unplaced"/>
</dbReference>
<feature type="domain" description="C2H2-type" evidence="9">
    <location>
        <begin position="138"/>
        <end position="166"/>
    </location>
</feature>
<feature type="compositionally biased region" description="Polar residues" evidence="8">
    <location>
        <begin position="924"/>
        <end position="935"/>
    </location>
</feature>
<dbReference type="GeneID" id="101893966"/>
<gene>
    <name evidence="11" type="primary">LOC101893966</name>
</gene>